<protein>
    <recommendedName>
        <fullName evidence="5">Globin domain-containing protein</fullName>
    </recommendedName>
</protein>
<comment type="caution">
    <text evidence="6">The sequence shown here is derived from an EMBL/GenBank/DDBJ whole genome shotgun (WGS) entry which is preliminary data.</text>
</comment>
<evidence type="ECO:0000256" key="3">
    <source>
        <dbReference type="ARBA" id="ARBA00023004"/>
    </source>
</evidence>
<evidence type="ECO:0000259" key="5">
    <source>
        <dbReference type="PROSITE" id="PS01033"/>
    </source>
</evidence>
<keyword evidence="4" id="KW-0561">Oxygen transport</keyword>
<dbReference type="CDD" id="cd12131">
    <property type="entry name" value="HGbI-like"/>
    <property type="match status" value="1"/>
</dbReference>
<reference evidence="6 7" key="1">
    <citation type="submission" date="2024-10" db="EMBL/GenBank/DDBJ databases">
        <title>Updated reference genomes for cyclostephanoid diatoms.</title>
        <authorList>
            <person name="Roberts W.R."/>
            <person name="Alverson A.J."/>
        </authorList>
    </citation>
    <scope>NUCLEOTIDE SEQUENCE [LARGE SCALE GENOMIC DNA]</scope>
    <source>
        <strain evidence="6 7">AJA276-08</strain>
    </source>
</reference>
<evidence type="ECO:0000256" key="1">
    <source>
        <dbReference type="ARBA" id="ARBA00022617"/>
    </source>
</evidence>
<dbReference type="InterPro" id="IPR012292">
    <property type="entry name" value="Globin/Proto"/>
</dbReference>
<dbReference type="SUPFAM" id="SSF46458">
    <property type="entry name" value="Globin-like"/>
    <property type="match status" value="1"/>
</dbReference>
<dbReference type="AlphaFoldDB" id="A0ABD3QKH9"/>
<comment type="similarity">
    <text evidence="4">Belongs to the globin family.</text>
</comment>
<proteinExistence type="inferred from homology"/>
<dbReference type="InterPro" id="IPR009050">
    <property type="entry name" value="Globin-like_sf"/>
</dbReference>
<dbReference type="PANTHER" id="PTHR43396">
    <property type="entry name" value="FLAVOHEMOPROTEIN"/>
    <property type="match status" value="1"/>
</dbReference>
<dbReference type="EMBL" id="JALLAZ020000209">
    <property type="protein sequence ID" value="KAL3800765.1"/>
    <property type="molecule type" value="Genomic_DNA"/>
</dbReference>
<sequence length="143" mass="15768">MALTPEQLTLVQSSWAKVVPIADIAADLFYDKLFELDPALRPLFPVAMADQKKKLMKMISLAVDGLTNLEELVPKVEQLGRRHSTYFKVTPPMYATVGAALLDTLAKGLGDSWDEAHKEAWTLVYGVLSSTMIDAGEEKKSSE</sequence>
<dbReference type="GO" id="GO:0005344">
    <property type="term" value="F:oxygen carrier activity"/>
    <property type="evidence" value="ECO:0007669"/>
    <property type="project" value="UniProtKB-KW"/>
</dbReference>
<gene>
    <name evidence="6" type="ORF">ACHAW5_002479</name>
</gene>
<dbReference type="PANTHER" id="PTHR43396:SF3">
    <property type="entry name" value="FLAVOHEMOPROTEIN"/>
    <property type="match status" value="1"/>
</dbReference>
<evidence type="ECO:0000256" key="4">
    <source>
        <dbReference type="RuleBase" id="RU000356"/>
    </source>
</evidence>
<evidence type="ECO:0000256" key="2">
    <source>
        <dbReference type="ARBA" id="ARBA00022723"/>
    </source>
</evidence>
<dbReference type="Proteomes" id="UP001530315">
    <property type="component" value="Unassembled WGS sequence"/>
</dbReference>
<accession>A0ABD3QKH9</accession>
<dbReference type="InterPro" id="IPR000971">
    <property type="entry name" value="Globin"/>
</dbReference>
<dbReference type="Gene3D" id="1.10.490.10">
    <property type="entry name" value="Globins"/>
    <property type="match status" value="1"/>
</dbReference>
<keyword evidence="3" id="KW-0408">Iron</keyword>
<dbReference type="Pfam" id="PF00042">
    <property type="entry name" value="Globin"/>
    <property type="match status" value="1"/>
</dbReference>
<dbReference type="PROSITE" id="PS01033">
    <property type="entry name" value="GLOBIN"/>
    <property type="match status" value="1"/>
</dbReference>
<keyword evidence="1 4" id="KW-0349">Heme</keyword>
<organism evidence="6 7">
    <name type="scientific">Stephanodiscus triporus</name>
    <dbReference type="NCBI Taxonomy" id="2934178"/>
    <lineage>
        <taxon>Eukaryota</taxon>
        <taxon>Sar</taxon>
        <taxon>Stramenopiles</taxon>
        <taxon>Ochrophyta</taxon>
        <taxon>Bacillariophyta</taxon>
        <taxon>Coscinodiscophyceae</taxon>
        <taxon>Thalassiosirophycidae</taxon>
        <taxon>Stephanodiscales</taxon>
        <taxon>Stephanodiscaceae</taxon>
        <taxon>Stephanodiscus</taxon>
    </lineage>
</organism>
<evidence type="ECO:0000313" key="6">
    <source>
        <dbReference type="EMBL" id="KAL3800765.1"/>
    </source>
</evidence>
<keyword evidence="4" id="KW-0813">Transport</keyword>
<keyword evidence="2" id="KW-0479">Metal-binding</keyword>
<feature type="domain" description="Globin" evidence="5">
    <location>
        <begin position="2"/>
        <end position="137"/>
    </location>
</feature>
<name>A0ABD3QKH9_9STRA</name>
<keyword evidence="7" id="KW-1185">Reference proteome</keyword>
<evidence type="ECO:0000313" key="7">
    <source>
        <dbReference type="Proteomes" id="UP001530315"/>
    </source>
</evidence>
<dbReference type="GO" id="GO:0046872">
    <property type="term" value="F:metal ion binding"/>
    <property type="evidence" value="ECO:0007669"/>
    <property type="project" value="UniProtKB-KW"/>
</dbReference>
<dbReference type="PRINTS" id="PR00188">
    <property type="entry name" value="PLANTGLOBIN"/>
</dbReference>